<dbReference type="EMBL" id="JACGWJ010000004">
    <property type="protein sequence ID" value="KAL0426000.1"/>
    <property type="molecule type" value="Genomic_DNA"/>
</dbReference>
<gene>
    <name evidence="1" type="ORF">Sradi_1134800</name>
</gene>
<protein>
    <submittedName>
        <fullName evidence="1">Mediator of RNA polymerase II transcription subunit</fullName>
    </submittedName>
</protein>
<name>A0AAW2VCK8_SESRA</name>
<evidence type="ECO:0000313" key="1">
    <source>
        <dbReference type="EMBL" id="KAL0426000.1"/>
    </source>
</evidence>
<accession>A0AAW2VCK8</accession>
<reference evidence="1" key="1">
    <citation type="submission" date="2020-06" db="EMBL/GenBank/DDBJ databases">
        <authorList>
            <person name="Li T."/>
            <person name="Hu X."/>
            <person name="Zhang T."/>
            <person name="Song X."/>
            <person name="Zhang H."/>
            <person name="Dai N."/>
            <person name="Sheng W."/>
            <person name="Hou X."/>
            <person name="Wei L."/>
        </authorList>
    </citation>
    <scope>NUCLEOTIDE SEQUENCE</scope>
    <source>
        <strain evidence="1">G02</strain>
        <tissue evidence="1">Leaf</tissue>
    </source>
</reference>
<dbReference type="PANTHER" id="PTHR46567:SF1">
    <property type="entry name" value="MEDIATOR OF RNA POLYMERASE II TRANSCRIPTION SUBUNIT 12"/>
    <property type="match status" value="1"/>
</dbReference>
<organism evidence="1">
    <name type="scientific">Sesamum radiatum</name>
    <name type="common">Black benniseed</name>
    <dbReference type="NCBI Taxonomy" id="300843"/>
    <lineage>
        <taxon>Eukaryota</taxon>
        <taxon>Viridiplantae</taxon>
        <taxon>Streptophyta</taxon>
        <taxon>Embryophyta</taxon>
        <taxon>Tracheophyta</taxon>
        <taxon>Spermatophyta</taxon>
        <taxon>Magnoliopsida</taxon>
        <taxon>eudicotyledons</taxon>
        <taxon>Gunneridae</taxon>
        <taxon>Pentapetalae</taxon>
        <taxon>asterids</taxon>
        <taxon>lamiids</taxon>
        <taxon>Lamiales</taxon>
        <taxon>Pedaliaceae</taxon>
        <taxon>Sesamum</taxon>
    </lineage>
</organism>
<comment type="caution">
    <text evidence="1">The sequence shown here is derived from an EMBL/GenBank/DDBJ whole genome shotgun (WGS) entry which is preliminary data.</text>
</comment>
<sequence>MRRAAMFLASKGRLSGSPALVYARHLLKKYSNVPSVVEWEKTFKSACDKRLSAEIESGRSLEGDFGFTLGVPNGVEDLDDYFRQKINGVRVSRVGLSMKEIVHRHVDEAFQYSTAKIESLMDLEQIKVLAWRSWMMAIR</sequence>
<dbReference type="AlphaFoldDB" id="A0AAW2VCK8"/>
<dbReference type="PANTHER" id="PTHR46567">
    <property type="entry name" value="MEDIATOR OF RNA POLYMERASE II TRANSCRIPTION SUBUNIT 12"/>
    <property type="match status" value="1"/>
</dbReference>
<reference evidence="1" key="2">
    <citation type="journal article" date="2024" name="Plant">
        <title>Genomic evolution and insights into agronomic trait innovations of Sesamum species.</title>
        <authorList>
            <person name="Miao H."/>
            <person name="Wang L."/>
            <person name="Qu L."/>
            <person name="Liu H."/>
            <person name="Sun Y."/>
            <person name="Le M."/>
            <person name="Wang Q."/>
            <person name="Wei S."/>
            <person name="Zheng Y."/>
            <person name="Lin W."/>
            <person name="Duan Y."/>
            <person name="Cao H."/>
            <person name="Xiong S."/>
            <person name="Wang X."/>
            <person name="Wei L."/>
            <person name="Li C."/>
            <person name="Ma Q."/>
            <person name="Ju M."/>
            <person name="Zhao R."/>
            <person name="Li G."/>
            <person name="Mu C."/>
            <person name="Tian Q."/>
            <person name="Mei H."/>
            <person name="Zhang T."/>
            <person name="Gao T."/>
            <person name="Zhang H."/>
        </authorList>
    </citation>
    <scope>NUCLEOTIDE SEQUENCE</scope>
    <source>
        <strain evidence="1">G02</strain>
    </source>
</reference>
<proteinExistence type="predicted"/>